<proteinExistence type="predicted"/>
<feature type="domain" description="AB hydrolase-1" evidence="1">
    <location>
        <begin position="42"/>
        <end position="175"/>
    </location>
</feature>
<organism evidence="2 3">
    <name type="scientific">Sphingomonas alba</name>
    <dbReference type="NCBI Taxonomy" id="2908208"/>
    <lineage>
        <taxon>Bacteria</taxon>
        <taxon>Pseudomonadati</taxon>
        <taxon>Pseudomonadota</taxon>
        <taxon>Alphaproteobacteria</taxon>
        <taxon>Sphingomonadales</taxon>
        <taxon>Sphingomonadaceae</taxon>
        <taxon>Sphingomonas</taxon>
    </lineage>
</organism>
<dbReference type="EMBL" id="JAMGBD010000001">
    <property type="protein sequence ID" value="MCL6683922.1"/>
    <property type="molecule type" value="Genomic_DNA"/>
</dbReference>
<comment type="caution">
    <text evidence="2">The sequence shown here is derived from an EMBL/GenBank/DDBJ whole genome shotgun (WGS) entry which is preliminary data.</text>
</comment>
<dbReference type="InterPro" id="IPR029058">
    <property type="entry name" value="AB_hydrolase_fold"/>
</dbReference>
<sequence length="310" mass="31599">MIAEFLIMAAVAAAPVEREITAPGPQGSLAGTLTDAGKGTPVVLIIPGSGPTDRDGNNPLGVTAAPYRMLAEGLAKQGVSSIRTDKRGMFGSKAAIPDANKVTIADYAADAHAWVKSAQAATGVKCVWVLGHSEGSLVALTAGQKPEGICGVISVSGPGRKLGTVMRDQLKGNPANAPILQPALAALDSLEAGNPVDAATLPAPLQPLFNPAVQPFVMNLLAQDPPKLAAGLTVPYLIVQGDKDIQVSVEDAKLLAAGQPKAKLAVLPGVNHVLKPVLSDDRAANMAAYGDASLPIAPSVVDEIASFVKR</sequence>
<keyword evidence="3" id="KW-1185">Reference proteome</keyword>
<accession>A0ABT0RMP7</accession>
<dbReference type="PANTHER" id="PTHR43265">
    <property type="entry name" value="ESTERASE ESTD"/>
    <property type="match status" value="1"/>
</dbReference>
<evidence type="ECO:0000259" key="1">
    <source>
        <dbReference type="Pfam" id="PF00561"/>
    </source>
</evidence>
<dbReference type="Gene3D" id="3.40.50.1820">
    <property type="entry name" value="alpha/beta hydrolase"/>
    <property type="match status" value="1"/>
</dbReference>
<dbReference type="InterPro" id="IPR053145">
    <property type="entry name" value="AB_hydrolase_Est10"/>
</dbReference>
<dbReference type="Proteomes" id="UP001165363">
    <property type="component" value="Unassembled WGS sequence"/>
</dbReference>
<evidence type="ECO:0000313" key="3">
    <source>
        <dbReference type="Proteomes" id="UP001165363"/>
    </source>
</evidence>
<dbReference type="InterPro" id="IPR000073">
    <property type="entry name" value="AB_hydrolase_1"/>
</dbReference>
<gene>
    <name evidence="2" type="ORF">LZ536_08410</name>
</gene>
<evidence type="ECO:0000313" key="2">
    <source>
        <dbReference type="EMBL" id="MCL6683922.1"/>
    </source>
</evidence>
<protein>
    <submittedName>
        <fullName evidence="2">Lysophospholipase</fullName>
    </submittedName>
</protein>
<reference evidence="2" key="1">
    <citation type="submission" date="2022-05" db="EMBL/GenBank/DDBJ databases">
        <authorList>
            <person name="Jo J.-H."/>
            <person name="Im W.-T."/>
        </authorList>
    </citation>
    <scope>NUCLEOTIDE SEQUENCE</scope>
    <source>
        <strain evidence="2">SE158</strain>
    </source>
</reference>
<name>A0ABT0RMP7_9SPHN</name>
<dbReference type="PANTHER" id="PTHR43265:SF1">
    <property type="entry name" value="ESTERASE ESTD"/>
    <property type="match status" value="1"/>
</dbReference>
<dbReference type="Pfam" id="PF00561">
    <property type="entry name" value="Abhydrolase_1"/>
    <property type="match status" value="1"/>
</dbReference>
<dbReference type="RefSeq" id="WP_249848057.1">
    <property type="nucleotide sequence ID" value="NZ_JAMGBD010000001.1"/>
</dbReference>
<dbReference type="SUPFAM" id="SSF53474">
    <property type="entry name" value="alpha/beta-Hydrolases"/>
    <property type="match status" value="1"/>
</dbReference>